<comment type="caution">
    <text evidence="3">The sequence shown here is derived from an EMBL/GenBank/DDBJ whole genome shotgun (WGS) entry which is preliminary data.</text>
</comment>
<evidence type="ECO:0000313" key="4">
    <source>
        <dbReference type="Proteomes" id="UP000774617"/>
    </source>
</evidence>
<feature type="signal peptide" evidence="2">
    <location>
        <begin position="1"/>
        <end position="39"/>
    </location>
</feature>
<gene>
    <name evidence="3" type="ORF">B0J12DRAFT_700800</name>
</gene>
<organism evidence="3 4">
    <name type="scientific">Macrophomina phaseolina</name>
    <dbReference type="NCBI Taxonomy" id="35725"/>
    <lineage>
        <taxon>Eukaryota</taxon>
        <taxon>Fungi</taxon>
        <taxon>Dikarya</taxon>
        <taxon>Ascomycota</taxon>
        <taxon>Pezizomycotina</taxon>
        <taxon>Dothideomycetes</taxon>
        <taxon>Dothideomycetes incertae sedis</taxon>
        <taxon>Botryosphaeriales</taxon>
        <taxon>Botryosphaeriaceae</taxon>
        <taxon>Macrophomina</taxon>
    </lineage>
</organism>
<feature type="compositionally biased region" description="Basic and acidic residues" evidence="1">
    <location>
        <begin position="274"/>
        <end position="285"/>
    </location>
</feature>
<dbReference type="EMBL" id="JAGTJR010000017">
    <property type="protein sequence ID" value="KAH7046664.1"/>
    <property type="molecule type" value="Genomic_DNA"/>
</dbReference>
<evidence type="ECO:0000256" key="1">
    <source>
        <dbReference type="SAM" id="MobiDB-lite"/>
    </source>
</evidence>
<reference evidence="3 4" key="1">
    <citation type="journal article" date="2021" name="Nat. Commun.">
        <title>Genetic determinants of endophytism in the Arabidopsis root mycobiome.</title>
        <authorList>
            <person name="Mesny F."/>
            <person name="Miyauchi S."/>
            <person name="Thiergart T."/>
            <person name="Pickel B."/>
            <person name="Atanasova L."/>
            <person name="Karlsson M."/>
            <person name="Huettel B."/>
            <person name="Barry K.W."/>
            <person name="Haridas S."/>
            <person name="Chen C."/>
            <person name="Bauer D."/>
            <person name="Andreopoulos W."/>
            <person name="Pangilinan J."/>
            <person name="LaButti K."/>
            <person name="Riley R."/>
            <person name="Lipzen A."/>
            <person name="Clum A."/>
            <person name="Drula E."/>
            <person name="Henrissat B."/>
            <person name="Kohler A."/>
            <person name="Grigoriev I.V."/>
            <person name="Martin F.M."/>
            <person name="Hacquard S."/>
        </authorList>
    </citation>
    <scope>NUCLEOTIDE SEQUENCE [LARGE SCALE GENOMIC DNA]</scope>
    <source>
        <strain evidence="3 4">MPI-SDFR-AT-0080</strain>
    </source>
</reference>
<feature type="compositionally biased region" description="Low complexity" evidence="1">
    <location>
        <begin position="100"/>
        <end position="114"/>
    </location>
</feature>
<feature type="compositionally biased region" description="Low complexity" evidence="1">
    <location>
        <begin position="286"/>
        <end position="314"/>
    </location>
</feature>
<evidence type="ECO:0000313" key="3">
    <source>
        <dbReference type="EMBL" id="KAH7046664.1"/>
    </source>
</evidence>
<accession>A0ABQ8G9T6</accession>
<feature type="compositionally biased region" description="Low complexity" evidence="1">
    <location>
        <begin position="261"/>
        <end position="273"/>
    </location>
</feature>
<proteinExistence type="predicted"/>
<dbReference type="Proteomes" id="UP000774617">
    <property type="component" value="Unassembled WGS sequence"/>
</dbReference>
<feature type="region of interest" description="Disordered" evidence="1">
    <location>
        <begin position="77"/>
        <end position="122"/>
    </location>
</feature>
<evidence type="ECO:0000256" key="2">
    <source>
        <dbReference type="SAM" id="SignalP"/>
    </source>
</evidence>
<sequence>MPLSRFSSSSSSSTAITPSLHALLLLASALLLQLDPIHALPHPAPVPTVANPSTDLPTPSTLADHHVLPQRQDHLQPKAARPFGHPGAAGTPLLLPDPPHVAAAAGPARAAAHPQSGPRGPASRVIFTRKRTRTVTLPVLAVSHATVTAITAVVASARNQQEHENQSELLPPPPILPPTPTVLLLEAPRETLLLDAPATATTPTNAITRLAENQQLDTSHAVQLSYVGALQTPAGDSTGLVPMRSTTDDDRAQQFLELVQSSRASSTGSSGVRAPERKEMGRGSSDDTSGAAAAVAAAVASSSGASQAVTADTVTIDDDGDGTYTNGRSGDDGGTWLWKDEV</sequence>
<keyword evidence="2" id="KW-0732">Signal</keyword>
<feature type="region of interest" description="Disordered" evidence="1">
    <location>
        <begin position="260"/>
        <end position="342"/>
    </location>
</feature>
<name>A0ABQ8G9T6_9PEZI</name>
<keyword evidence="4" id="KW-1185">Reference proteome</keyword>
<protein>
    <submittedName>
        <fullName evidence="3">Uncharacterized protein</fullName>
    </submittedName>
</protein>
<feature type="chain" id="PRO_5045793914" evidence="2">
    <location>
        <begin position="40"/>
        <end position="342"/>
    </location>
</feature>